<sequence length="276" mass="30991">MHFKIVGGLLLLVTKVLAGGYAGALERCRSWDHIKRVCMDQPAGRDKWREFEGTPKKNRCTFSEFLNSIGGVGRKERLVADEKGNVLELTDPKATDPDPQETAKNVYTHFKNSPQNSVPDYQPFKVLKYGTSDYTTCIKRIGDLVVKAKVDKMTKENAHLFDRFAETTSLIVKARVGDHGRWLIDAAEKNLKPQNIEVVRESIPPGYNPSEVDKKWETVDWEKTIAGALDGGAHSPQEVLLLTSNMKEEFYANAKSHDHRVTIEAFSSVEKKVNGC</sequence>
<feature type="signal peptide" evidence="1">
    <location>
        <begin position="1"/>
        <end position="18"/>
    </location>
</feature>
<dbReference type="RefSeq" id="XP_040660244.1">
    <property type="nucleotide sequence ID" value="XM_040799361.1"/>
</dbReference>
<keyword evidence="3" id="KW-1185">Reference proteome</keyword>
<evidence type="ECO:0000313" key="3">
    <source>
        <dbReference type="Proteomes" id="UP000076580"/>
    </source>
</evidence>
<feature type="chain" id="PRO_5007581018" evidence="1">
    <location>
        <begin position="19"/>
        <end position="276"/>
    </location>
</feature>
<comment type="caution">
    <text evidence="2">The sequence shown here is derived from an EMBL/GenBank/DDBJ whole genome shotgun (WGS) entry which is preliminary data.</text>
</comment>
<gene>
    <name evidence="2" type="ORF">DCS_02031</name>
</gene>
<reference evidence="2 3" key="1">
    <citation type="journal article" date="2016" name="Sci. Rep.">
        <title>Insights into Adaptations to a Near-Obligate Nematode Endoparasitic Lifestyle from the Finished Genome of Drechmeria coniospora.</title>
        <authorList>
            <person name="Zhang L."/>
            <person name="Zhou Z."/>
            <person name="Guo Q."/>
            <person name="Fokkens L."/>
            <person name="Miskei M."/>
            <person name="Pocsi I."/>
            <person name="Zhang W."/>
            <person name="Chen M."/>
            <person name="Wang L."/>
            <person name="Sun Y."/>
            <person name="Donzelli B.G."/>
            <person name="Gibson D.M."/>
            <person name="Nelson D.R."/>
            <person name="Luo J.G."/>
            <person name="Rep M."/>
            <person name="Liu H."/>
            <person name="Yang S."/>
            <person name="Wang J."/>
            <person name="Krasnoff S.B."/>
            <person name="Xu Y."/>
            <person name="Molnar I."/>
            <person name="Lin M."/>
        </authorList>
    </citation>
    <scope>NUCLEOTIDE SEQUENCE [LARGE SCALE GENOMIC DNA]</scope>
    <source>
        <strain evidence="2 3">ARSEF 6962</strain>
    </source>
</reference>
<keyword evidence="1" id="KW-0732">Signal</keyword>
<evidence type="ECO:0000313" key="2">
    <source>
        <dbReference type="EMBL" id="KYK60892.1"/>
    </source>
</evidence>
<dbReference type="InParanoid" id="A0A151GV35"/>
<dbReference type="EMBL" id="LAYC01000001">
    <property type="protein sequence ID" value="KYK60892.1"/>
    <property type="molecule type" value="Genomic_DNA"/>
</dbReference>
<name>A0A151GV35_DRECN</name>
<accession>A0A151GV35</accession>
<dbReference type="AlphaFoldDB" id="A0A151GV35"/>
<dbReference type="Proteomes" id="UP000076580">
    <property type="component" value="Chromosome 01"/>
</dbReference>
<organism evidence="2 3">
    <name type="scientific">Drechmeria coniospora</name>
    <name type="common">Nematophagous fungus</name>
    <name type="synonym">Meria coniospora</name>
    <dbReference type="NCBI Taxonomy" id="98403"/>
    <lineage>
        <taxon>Eukaryota</taxon>
        <taxon>Fungi</taxon>
        <taxon>Dikarya</taxon>
        <taxon>Ascomycota</taxon>
        <taxon>Pezizomycotina</taxon>
        <taxon>Sordariomycetes</taxon>
        <taxon>Hypocreomycetidae</taxon>
        <taxon>Hypocreales</taxon>
        <taxon>Ophiocordycipitaceae</taxon>
        <taxon>Drechmeria</taxon>
    </lineage>
</organism>
<protein>
    <submittedName>
        <fullName evidence="2">Uncharacterized protein</fullName>
    </submittedName>
</protein>
<proteinExistence type="predicted"/>
<dbReference type="GeneID" id="63714674"/>
<evidence type="ECO:0000256" key="1">
    <source>
        <dbReference type="SAM" id="SignalP"/>
    </source>
</evidence>